<proteinExistence type="predicted"/>
<dbReference type="Proteomes" id="UP000092600">
    <property type="component" value="Unassembled WGS sequence"/>
</dbReference>
<feature type="region of interest" description="Disordered" evidence="1">
    <location>
        <begin position="105"/>
        <end position="161"/>
    </location>
</feature>
<feature type="compositionally biased region" description="Basic and acidic residues" evidence="1">
    <location>
        <begin position="152"/>
        <end position="161"/>
    </location>
</feature>
<gene>
    <name evidence="2" type="ORF">ACMD2_21288</name>
</gene>
<dbReference type="EMBL" id="LSRQ01000296">
    <property type="protein sequence ID" value="OAY83906.1"/>
    <property type="molecule type" value="Genomic_DNA"/>
</dbReference>
<evidence type="ECO:0000313" key="2">
    <source>
        <dbReference type="EMBL" id="OAY83906.1"/>
    </source>
</evidence>
<reference evidence="2 3" key="1">
    <citation type="journal article" date="2016" name="DNA Res.">
        <title>The draft genome of MD-2 pineapple using hybrid error correction of long reads.</title>
        <authorList>
            <person name="Redwan R.M."/>
            <person name="Saidin A."/>
            <person name="Kumar S.V."/>
        </authorList>
    </citation>
    <scope>NUCLEOTIDE SEQUENCE [LARGE SCALE GENOMIC DNA]</scope>
    <source>
        <strain evidence="3">cv. MD2</strain>
        <tissue evidence="2">Leaf</tissue>
    </source>
</reference>
<evidence type="ECO:0000313" key="3">
    <source>
        <dbReference type="Proteomes" id="UP000092600"/>
    </source>
</evidence>
<sequence length="178" mass="19189">MVVGLWCAHPDYNRRPTIHKRSVFCASNSSPALPPNMPELILIVEIIRIYLRSSAMYRYKAIVPIFGATSSPRARADDARLRHRGAGEALIAAAPGAGRAQRAVAGRVGGGSGERRRKGRDVGSATATRRSDGGMARGLGGGGERRRARRGASHEEGDDRGLLDLELDEELAPPLQLW</sequence>
<name>A0A199W3T8_ANACO</name>
<protein>
    <submittedName>
        <fullName evidence="2">Uncharacterized protein</fullName>
    </submittedName>
</protein>
<dbReference type="AlphaFoldDB" id="A0A199W3T8"/>
<accession>A0A199W3T8</accession>
<evidence type="ECO:0000256" key="1">
    <source>
        <dbReference type="SAM" id="MobiDB-lite"/>
    </source>
</evidence>
<comment type="caution">
    <text evidence="2">The sequence shown here is derived from an EMBL/GenBank/DDBJ whole genome shotgun (WGS) entry which is preliminary data.</text>
</comment>
<organism evidence="2 3">
    <name type="scientific">Ananas comosus</name>
    <name type="common">Pineapple</name>
    <name type="synonym">Ananas ananas</name>
    <dbReference type="NCBI Taxonomy" id="4615"/>
    <lineage>
        <taxon>Eukaryota</taxon>
        <taxon>Viridiplantae</taxon>
        <taxon>Streptophyta</taxon>
        <taxon>Embryophyta</taxon>
        <taxon>Tracheophyta</taxon>
        <taxon>Spermatophyta</taxon>
        <taxon>Magnoliopsida</taxon>
        <taxon>Liliopsida</taxon>
        <taxon>Poales</taxon>
        <taxon>Bromeliaceae</taxon>
        <taxon>Bromelioideae</taxon>
        <taxon>Ananas</taxon>
    </lineage>
</organism>